<protein>
    <recommendedName>
        <fullName evidence="7">Ribonuclease R</fullName>
        <shortName evidence="7">RNase R</shortName>
        <ecNumber evidence="7">3.1.13.1</ecNumber>
    </recommendedName>
</protein>
<keyword evidence="5 7" id="KW-0269">Exonuclease</keyword>
<comment type="subcellular location">
    <subcellularLocation>
        <location evidence="7">Cytoplasm</location>
    </subcellularLocation>
</comment>
<dbReference type="PANTHER" id="PTHR23355:SF9">
    <property type="entry name" value="DIS3-LIKE EXONUCLEASE 2"/>
    <property type="match status" value="1"/>
</dbReference>
<comment type="function">
    <text evidence="7">3'-5' exoribonuclease that releases 5'-nucleoside monophosphates and is involved in maturation of structured RNAs.</text>
</comment>
<feature type="domain" description="S1 motif" evidence="8">
    <location>
        <begin position="633"/>
        <end position="714"/>
    </location>
</feature>
<accession>A0ABS2EXW4</accession>
<proteinExistence type="inferred from homology"/>
<dbReference type="Pfam" id="PF00575">
    <property type="entry name" value="S1"/>
    <property type="match status" value="1"/>
</dbReference>
<dbReference type="SMART" id="SM00316">
    <property type="entry name" value="S1"/>
    <property type="match status" value="1"/>
</dbReference>
<keyword evidence="4 7" id="KW-0378">Hydrolase</keyword>
<gene>
    <name evidence="7 9" type="primary">rnr</name>
    <name evidence="9" type="ORF">H6A31_10590</name>
</gene>
<keyword evidence="6 7" id="KW-0694">RNA-binding</keyword>
<organism evidence="9 10">
    <name type="scientific">Bacteroides mediterraneensis</name>
    <dbReference type="NCBI Taxonomy" id="1841856"/>
    <lineage>
        <taxon>Bacteria</taxon>
        <taxon>Pseudomonadati</taxon>
        <taxon>Bacteroidota</taxon>
        <taxon>Bacteroidia</taxon>
        <taxon>Bacteroidales</taxon>
        <taxon>Bacteroidaceae</taxon>
        <taxon>Bacteroides</taxon>
    </lineage>
</organism>
<dbReference type="HAMAP" id="MF_01895">
    <property type="entry name" value="RNase_R"/>
    <property type="match status" value="1"/>
</dbReference>
<dbReference type="Gene3D" id="2.40.50.140">
    <property type="entry name" value="Nucleic acid-binding proteins"/>
    <property type="match status" value="3"/>
</dbReference>
<evidence type="ECO:0000313" key="10">
    <source>
        <dbReference type="Proteomes" id="UP000703295"/>
    </source>
</evidence>
<reference evidence="9 10" key="1">
    <citation type="journal article" date="2021" name="Sci. Rep.">
        <title>The distribution of antibiotic resistance genes in chicken gut microbiota commensals.</title>
        <authorList>
            <person name="Juricova H."/>
            <person name="Matiasovicova J."/>
            <person name="Kubasova T."/>
            <person name="Cejkova D."/>
            <person name="Rychlik I."/>
        </authorList>
    </citation>
    <scope>NUCLEOTIDE SEQUENCE [LARGE SCALE GENOMIC DNA]</scope>
    <source>
        <strain evidence="9 10">An801</strain>
    </source>
</reference>
<dbReference type="CDD" id="cd04471">
    <property type="entry name" value="S1_RNase_R"/>
    <property type="match status" value="1"/>
</dbReference>
<dbReference type="SMART" id="SM00955">
    <property type="entry name" value="RNB"/>
    <property type="match status" value="1"/>
</dbReference>
<dbReference type="PROSITE" id="PS01175">
    <property type="entry name" value="RIBONUCLEASE_II"/>
    <property type="match status" value="1"/>
</dbReference>
<name>A0ABS2EXW4_9BACE</name>
<keyword evidence="2 7" id="KW-0963">Cytoplasm</keyword>
<dbReference type="Pfam" id="PF17876">
    <property type="entry name" value="CSD2"/>
    <property type="match status" value="1"/>
</dbReference>
<evidence type="ECO:0000256" key="7">
    <source>
        <dbReference type="HAMAP-Rule" id="MF_01895"/>
    </source>
</evidence>
<evidence type="ECO:0000256" key="5">
    <source>
        <dbReference type="ARBA" id="ARBA00022839"/>
    </source>
</evidence>
<evidence type="ECO:0000259" key="8">
    <source>
        <dbReference type="PROSITE" id="PS50126"/>
    </source>
</evidence>
<comment type="similarity">
    <text evidence="7">Belongs to the RNR ribonuclease family. RNase R subfamily.</text>
</comment>
<sequence length="716" mass="81697">MAKKKKEKKGGKHLKKKELVEMLLSYFRTKPNEAFSLKQLFQALKLTTHPGKMLCIDVIEEMVEDNFLIEVEKGRYKINDKGQILTGTFQRKSNGKNSFIPDDGGEPIFIAERNSAHAMNNDKVKISLCAKCKKRQVEGQVIEILEHANETFVGVLKVSKNYAFLLTEANTLANDIFIPKDKLKGGKDGDKAVVRITEWPEEAKNPFGEVIDILGKAGDNTTEMHAILAEYGLPYTYPQAVEAAAEKLSAEITPEDYAEREDFRDVVTFTIDPKDAKDFDDALSIRNLKPGLWEVGVHIADVSHYVKEGSIIDKEAVKRATSVYLVDRTIPMLPERLCNFICSLRPDEEKLAYSVIFDMNDKAEVKNFRIRHTVIKSNRRFTYEEAQQIIETGEGDYKEEILELNRLAQILREKRMSAGSINFDRCEVKFEIDENGKPLSVYFKVSKEANKLIEEFMLLANRTVAEYVGKVPKNKKPKVFPYRIHDLPDPDKLDNLNQFIARFGYKIRTGGSKVEVSKSLNHLLTEINGKKEQNLIETVSLRAMQKARYSIYNIGHYGLGFDYYTHFTSPIRRYPDLMVHRLLTRYLAGGRSAQADKYETLCEHSSAMEQTAASAERASVKYKQVEFMGDRIGQVYDGVISGVTEWGLYVEINENKCEGMIAMRDLGNDFYEFDEKNYCLIGRRHHQKFSLGDPIKIKVARANLAKKQLDFVLAEA</sequence>
<dbReference type="NCBIfam" id="TIGR02063">
    <property type="entry name" value="RNase_R"/>
    <property type="match status" value="1"/>
</dbReference>
<dbReference type="InterPro" id="IPR011805">
    <property type="entry name" value="RNase_R"/>
</dbReference>
<dbReference type="InterPro" id="IPR003029">
    <property type="entry name" value="S1_domain"/>
</dbReference>
<evidence type="ECO:0000256" key="4">
    <source>
        <dbReference type="ARBA" id="ARBA00022801"/>
    </source>
</evidence>
<dbReference type="PROSITE" id="PS50126">
    <property type="entry name" value="S1"/>
    <property type="match status" value="1"/>
</dbReference>
<dbReference type="EMBL" id="JACJJW010000029">
    <property type="protein sequence ID" value="MBM6759120.1"/>
    <property type="molecule type" value="Genomic_DNA"/>
</dbReference>
<dbReference type="InterPro" id="IPR040476">
    <property type="entry name" value="CSD2"/>
</dbReference>
<dbReference type="Proteomes" id="UP000703295">
    <property type="component" value="Unassembled WGS sequence"/>
</dbReference>
<evidence type="ECO:0000256" key="2">
    <source>
        <dbReference type="ARBA" id="ARBA00022490"/>
    </source>
</evidence>
<dbReference type="InterPro" id="IPR004476">
    <property type="entry name" value="RNase_II/RNase_R"/>
</dbReference>
<comment type="caution">
    <text evidence="9">The sequence shown here is derived from an EMBL/GenBank/DDBJ whole genome shotgun (WGS) entry which is preliminary data.</text>
</comment>
<dbReference type="PANTHER" id="PTHR23355">
    <property type="entry name" value="RIBONUCLEASE"/>
    <property type="match status" value="1"/>
</dbReference>
<keyword evidence="10" id="KW-1185">Reference proteome</keyword>
<dbReference type="SUPFAM" id="SSF50249">
    <property type="entry name" value="Nucleic acid-binding proteins"/>
    <property type="match status" value="3"/>
</dbReference>
<dbReference type="NCBIfam" id="TIGR00358">
    <property type="entry name" value="3_prime_RNase"/>
    <property type="match status" value="1"/>
</dbReference>
<dbReference type="EC" id="3.1.13.1" evidence="7"/>
<evidence type="ECO:0000313" key="9">
    <source>
        <dbReference type="EMBL" id="MBM6759120.1"/>
    </source>
</evidence>
<dbReference type="RefSeq" id="WP_204476289.1">
    <property type="nucleotide sequence ID" value="NZ_JACJJW010000029.1"/>
</dbReference>
<dbReference type="InterPro" id="IPR012340">
    <property type="entry name" value="NA-bd_OB-fold"/>
</dbReference>
<dbReference type="InterPro" id="IPR022966">
    <property type="entry name" value="RNase_II/R_CS"/>
</dbReference>
<dbReference type="Pfam" id="PF00773">
    <property type="entry name" value="RNB"/>
    <property type="match status" value="1"/>
</dbReference>
<evidence type="ECO:0000256" key="1">
    <source>
        <dbReference type="ARBA" id="ARBA00001849"/>
    </source>
</evidence>
<dbReference type="InterPro" id="IPR050180">
    <property type="entry name" value="RNR_Ribonuclease"/>
</dbReference>
<comment type="catalytic activity">
    <reaction evidence="1 7">
        <text>Exonucleolytic cleavage in the 3'- to 5'-direction to yield nucleoside 5'-phosphates.</text>
        <dbReference type="EC" id="3.1.13.1"/>
    </reaction>
</comment>
<dbReference type="InterPro" id="IPR001900">
    <property type="entry name" value="RNase_II/R"/>
</dbReference>
<evidence type="ECO:0000256" key="3">
    <source>
        <dbReference type="ARBA" id="ARBA00022722"/>
    </source>
</evidence>
<keyword evidence="3 7" id="KW-0540">Nuclease</keyword>
<evidence type="ECO:0000256" key="6">
    <source>
        <dbReference type="ARBA" id="ARBA00022884"/>
    </source>
</evidence>